<dbReference type="Proteomes" id="UP001146793">
    <property type="component" value="Unassembled WGS sequence"/>
</dbReference>
<comment type="caution">
    <text evidence="4">The sequence shown here is derived from an EMBL/GenBank/DDBJ whole genome shotgun (WGS) entry which is preliminary data.</text>
</comment>
<dbReference type="SUPFAM" id="SSF103506">
    <property type="entry name" value="Mitochondrial carrier"/>
    <property type="match status" value="1"/>
</dbReference>
<gene>
    <name evidence="4" type="ORF">M0812_11480</name>
</gene>
<name>A0AAV7ZWU9_9EUKA</name>
<dbReference type="InterPro" id="IPR023395">
    <property type="entry name" value="MCP_dom_sf"/>
</dbReference>
<evidence type="ECO:0000256" key="1">
    <source>
        <dbReference type="ARBA" id="ARBA00004370"/>
    </source>
</evidence>
<dbReference type="GO" id="GO:0016020">
    <property type="term" value="C:membrane"/>
    <property type="evidence" value="ECO:0007669"/>
    <property type="project" value="UniProtKB-SubCell"/>
</dbReference>
<dbReference type="Gene3D" id="1.50.40.10">
    <property type="entry name" value="Mitochondrial carrier domain"/>
    <property type="match status" value="1"/>
</dbReference>
<proteinExistence type="predicted"/>
<protein>
    <submittedName>
        <fullName evidence="4">2-oxodicarboxylate carrier 1-related</fullName>
    </submittedName>
</protein>
<evidence type="ECO:0000256" key="3">
    <source>
        <dbReference type="ARBA" id="ARBA00023136"/>
    </source>
</evidence>
<evidence type="ECO:0000313" key="5">
    <source>
        <dbReference type="Proteomes" id="UP001146793"/>
    </source>
</evidence>
<organism evidence="4 5">
    <name type="scientific">Anaeramoeba flamelloides</name>
    <dbReference type="NCBI Taxonomy" id="1746091"/>
    <lineage>
        <taxon>Eukaryota</taxon>
        <taxon>Metamonada</taxon>
        <taxon>Anaeramoebidae</taxon>
        <taxon>Anaeramoeba</taxon>
    </lineage>
</organism>
<reference evidence="4" key="1">
    <citation type="submission" date="2022-08" db="EMBL/GenBank/DDBJ databases">
        <title>Novel sulphate-reducing endosymbionts in the free-living metamonad Anaeramoeba.</title>
        <authorList>
            <person name="Jerlstrom-Hultqvist J."/>
            <person name="Cepicka I."/>
            <person name="Gallot-Lavallee L."/>
            <person name="Salas-Leiva D."/>
            <person name="Curtis B.A."/>
            <person name="Zahonova K."/>
            <person name="Pipaliya S."/>
            <person name="Dacks J."/>
            <person name="Roger A.J."/>
        </authorList>
    </citation>
    <scope>NUCLEOTIDE SEQUENCE</scope>
    <source>
        <strain evidence="4">Busselton2</strain>
    </source>
</reference>
<comment type="subcellular location">
    <subcellularLocation>
        <location evidence="1">Membrane</location>
    </subcellularLocation>
</comment>
<accession>A0AAV7ZWU9</accession>
<keyword evidence="2" id="KW-0812">Transmembrane</keyword>
<dbReference type="EMBL" id="JANTQA010000023">
    <property type="protein sequence ID" value="KAJ3445596.1"/>
    <property type="molecule type" value="Genomic_DNA"/>
</dbReference>
<dbReference type="AlphaFoldDB" id="A0AAV7ZWU9"/>
<evidence type="ECO:0000256" key="2">
    <source>
        <dbReference type="ARBA" id="ARBA00022692"/>
    </source>
</evidence>
<evidence type="ECO:0000313" key="4">
    <source>
        <dbReference type="EMBL" id="KAJ3445596.1"/>
    </source>
</evidence>
<sequence length="272" mass="30563">MFTQFDSRREQSTEPSLMFKTAYFYTTGGLCSIASHKLADPIRGKVPSLKGVSSMFLRSAFNQVISENIKETLRQNLNLSTGYEDAWKMGIAAGVCIGLTRPFFTTFWENLKKYHSETNVTEPTDSPLTPFNSIFDFVQTEGIRGVWKGYGLRALQDVTFSTAFYSLKDLNSYYIKSKFLPLGPNENLFKKAIVNFSIGAISASQASFLTKPIVISLVDIYRGKDFNLRNILKKSAKDAKRKAPSMGFRMILYGTARANLNAVDTVIKKALW</sequence>
<keyword evidence="3" id="KW-0472">Membrane</keyword>